<dbReference type="Pfam" id="PF06999">
    <property type="entry name" value="Suc_Fer-like"/>
    <property type="match status" value="1"/>
</dbReference>
<dbReference type="CDD" id="cd03062">
    <property type="entry name" value="TRX_Fd_Sucrase"/>
    <property type="match status" value="1"/>
</dbReference>
<comment type="caution">
    <text evidence="2">The sequence shown here is derived from an EMBL/GenBank/DDBJ whole genome shotgun (WGS) entry which is preliminary data.</text>
</comment>
<dbReference type="InParanoid" id="A0A7J7DKX9"/>
<feature type="region of interest" description="Disordered" evidence="1">
    <location>
        <begin position="222"/>
        <end position="244"/>
    </location>
</feature>
<dbReference type="PANTHER" id="PTHR31902:SF10">
    <property type="entry name" value="SUCRASE_FERREDOXIN-LIKE FAMILY PROTEIN"/>
    <property type="match status" value="1"/>
</dbReference>
<dbReference type="PANTHER" id="PTHR31902">
    <property type="entry name" value="ACTIN PATCHES DISTAL PROTEIN 1"/>
    <property type="match status" value="1"/>
</dbReference>
<evidence type="ECO:0000256" key="1">
    <source>
        <dbReference type="SAM" id="MobiDB-lite"/>
    </source>
</evidence>
<dbReference type="Proteomes" id="UP000593562">
    <property type="component" value="Unassembled WGS sequence"/>
</dbReference>
<dbReference type="AlphaFoldDB" id="A0A7J7DKX9"/>
<evidence type="ECO:0000313" key="3">
    <source>
        <dbReference type="Proteomes" id="UP000593562"/>
    </source>
</evidence>
<gene>
    <name evidence="2" type="ORF">HS088_TW06G01070</name>
</gene>
<proteinExistence type="predicted"/>
<organism evidence="2 3">
    <name type="scientific">Tripterygium wilfordii</name>
    <name type="common">Thunder God vine</name>
    <dbReference type="NCBI Taxonomy" id="458696"/>
    <lineage>
        <taxon>Eukaryota</taxon>
        <taxon>Viridiplantae</taxon>
        <taxon>Streptophyta</taxon>
        <taxon>Embryophyta</taxon>
        <taxon>Tracheophyta</taxon>
        <taxon>Spermatophyta</taxon>
        <taxon>Magnoliopsida</taxon>
        <taxon>eudicotyledons</taxon>
        <taxon>Gunneridae</taxon>
        <taxon>Pentapetalae</taxon>
        <taxon>rosids</taxon>
        <taxon>fabids</taxon>
        <taxon>Celastrales</taxon>
        <taxon>Celastraceae</taxon>
        <taxon>Tripterygium</taxon>
    </lineage>
</organism>
<evidence type="ECO:0008006" key="4">
    <source>
        <dbReference type="Google" id="ProtNLM"/>
    </source>
</evidence>
<dbReference type="SUPFAM" id="SSF52833">
    <property type="entry name" value="Thioredoxin-like"/>
    <property type="match status" value="1"/>
</dbReference>
<dbReference type="FunCoup" id="A0A7J7DKX9">
    <property type="interactions" value="893"/>
</dbReference>
<dbReference type="InterPro" id="IPR009737">
    <property type="entry name" value="Aim32/Apd1-like"/>
</dbReference>
<accession>A0A7J7DKX9</accession>
<name>A0A7J7DKX9_TRIWF</name>
<dbReference type="Gene3D" id="3.40.30.10">
    <property type="entry name" value="Glutaredoxin"/>
    <property type="match status" value="2"/>
</dbReference>
<dbReference type="EMBL" id="JAAARO010000006">
    <property type="protein sequence ID" value="KAF5746894.1"/>
    <property type="molecule type" value="Genomic_DNA"/>
</dbReference>
<reference evidence="2 3" key="1">
    <citation type="journal article" date="2020" name="Nat. Commun.">
        <title>Genome of Tripterygium wilfordii and identification of cytochrome P450 involved in triptolide biosynthesis.</title>
        <authorList>
            <person name="Tu L."/>
            <person name="Su P."/>
            <person name="Zhang Z."/>
            <person name="Gao L."/>
            <person name="Wang J."/>
            <person name="Hu T."/>
            <person name="Zhou J."/>
            <person name="Zhang Y."/>
            <person name="Zhao Y."/>
            <person name="Liu Y."/>
            <person name="Song Y."/>
            <person name="Tong Y."/>
            <person name="Lu Y."/>
            <person name="Yang J."/>
            <person name="Xu C."/>
            <person name="Jia M."/>
            <person name="Peters R.J."/>
            <person name="Huang L."/>
            <person name="Gao W."/>
        </authorList>
    </citation>
    <scope>NUCLEOTIDE SEQUENCE [LARGE SCALE GENOMIC DNA]</scope>
    <source>
        <strain evidence="3">cv. XIE 37</strain>
        <tissue evidence="2">Leaf</tissue>
    </source>
</reference>
<keyword evidence="3" id="KW-1185">Reference proteome</keyword>
<dbReference type="InterPro" id="IPR036249">
    <property type="entry name" value="Thioredoxin-like_sf"/>
</dbReference>
<dbReference type="FunFam" id="3.40.30.10:FF:000213">
    <property type="entry name" value="APD1p protein"/>
    <property type="match status" value="1"/>
</dbReference>
<protein>
    <recommendedName>
        <fullName evidence="4">Altered inheritance of mitochondria protein 32-like</fullName>
    </recommendedName>
</protein>
<sequence>MYSSDLAGTVAMYDRHVFLCYKGPKDWPKRVEASDADPLPKLFASALKARKDDITVKTNLTIFGGGDAGEFGDGDVLIFPDMKIYRGLKDSDADGFVDDVLVNGKPWADGLEGNFISSHIFVCAHEKRDTRCGVCGPALIEKLKQEIVARGLKDKLFVSPCSHIGGHKYAGNLIIFGPNPEGKVTGHWYGYVTPEDVPELLDEHVAKGVVIKRLWRGQMGASSEEGEKVAEQKLPNATDDKKSEKHEEIINQGNSENMSGCCQGANGFSCCRDGDLEVSEEKKLKEAIKVDGPKGMAKLSSWIGSWEQHDVLAAVSVVGAVATVAVAYSLYRRSG</sequence>
<evidence type="ECO:0000313" key="2">
    <source>
        <dbReference type="EMBL" id="KAF5746894.1"/>
    </source>
</evidence>